<dbReference type="AlphaFoldDB" id="K5ZDN4"/>
<sequence length="425" mass="47971">MLMKHFILILTAAMSSLITAHAERITLHCETAGSLQDTLELKGLTDLKEIHSLKISGHLHAGDFRLFKQMALDSLDLSTVEIDAFYGIGTYAPGMFGYNNQRQYNEAEIPINAFSFRSNYNNSLSGMESLVYIQLPTTLKSIGNEAFAMTPLSAIELPQGLETIETDAFLGCPQLEEIEIPASVSRIGETRNDVTYGVFACCESLRNIHVAEGNEYYTSIGGVLFNKNQTKLLQYPAGKEEAEYQIPDGIGKITHRAFEYSQSLRKVTIPASVDTIERAFWDCNKLEEVVCKRETPAKWRALGATQWVEPFDYRLLTEGVLTVPAECKDRYANNWDWGQFRHIQEEQSATSFNPIETAKIHIHTNGQQIYIRQTGNDILDIKLYDMTGKLIHNHRGIATERQFQVDGKGLYIININETTYKCICK</sequence>
<dbReference type="PATRIC" id="fig|999418.3.peg.4414"/>
<comment type="caution">
    <text evidence="2">The sequence shown here is derived from an EMBL/GenBank/DDBJ whole genome shotgun (WGS) entry which is preliminary data.</text>
</comment>
<dbReference type="PANTHER" id="PTHR45661:SF3">
    <property type="entry name" value="IG-LIKE DOMAIN-CONTAINING PROTEIN"/>
    <property type="match status" value="1"/>
</dbReference>
<dbReference type="Gene3D" id="3.40.50.12480">
    <property type="match status" value="2"/>
</dbReference>
<dbReference type="Proteomes" id="UP000006330">
    <property type="component" value="Unassembled WGS sequence"/>
</dbReference>
<protein>
    <recommendedName>
        <fullName evidence="4">Por secretion system C-terminal sorting domain-containing protein</fullName>
    </recommendedName>
</protein>
<evidence type="ECO:0000313" key="3">
    <source>
        <dbReference type="Proteomes" id="UP000006330"/>
    </source>
</evidence>
<dbReference type="Gene3D" id="3.80.10.10">
    <property type="entry name" value="Ribonuclease Inhibitor"/>
    <property type="match status" value="1"/>
</dbReference>
<gene>
    <name evidence="2" type="ORF">HMPREF1076_04339</name>
</gene>
<name>K5ZDN4_9BACT</name>
<dbReference type="PANTHER" id="PTHR45661">
    <property type="entry name" value="SURFACE ANTIGEN"/>
    <property type="match status" value="1"/>
</dbReference>
<dbReference type="InterPro" id="IPR026906">
    <property type="entry name" value="LRR_5"/>
</dbReference>
<dbReference type="InterPro" id="IPR032675">
    <property type="entry name" value="LRR_dom_sf"/>
</dbReference>
<organism evidence="2 3">
    <name type="scientific">Parabacteroides goldsteinii CL02T12C30</name>
    <dbReference type="NCBI Taxonomy" id="999418"/>
    <lineage>
        <taxon>Bacteria</taxon>
        <taxon>Pseudomonadati</taxon>
        <taxon>Bacteroidota</taxon>
        <taxon>Bacteroidia</taxon>
        <taxon>Bacteroidales</taxon>
        <taxon>Tannerellaceae</taxon>
        <taxon>Parabacteroides</taxon>
    </lineage>
</organism>
<dbReference type="EMBL" id="AGZO01000031">
    <property type="protein sequence ID" value="EKN09310.1"/>
    <property type="molecule type" value="Genomic_DNA"/>
</dbReference>
<reference evidence="2 3" key="1">
    <citation type="submission" date="2012-02" db="EMBL/GenBank/DDBJ databases">
        <title>The Genome Sequence of Parabacteroides goldsteinii CL02T12C30.</title>
        <authorList>
            <consortium name="The Broad Institute Genome Sequencing Platform"/>
            <person name="Earl A."/>
            <person name="Ward D."/>
            <person name="Feldgarden M."/>
            <person name="Gevers D."/>
            <person name="Zitomersky N.L."/>
            <person name="Coyne M.J."/>
            <person name="Comstock L.E."/>
            <person name="Young S.K."/>
            <person name="Zeng Q."/>
            <person name="Gargeya S."/>
            <person name="Fitzgerald M."/>
            <person name="Haas B."/>
            <person name="Abouelleil A."/>
            <person name="Alvarado L."/>
            <person name="Arachchi H.M."/>
            <person name="Berlin A."/>
            <person name="Chapman S.B."/>
            <person name="Gearin G."/>
            <person name="Goldberg J."/>
            <person name="Griggs A."/>
            <person name="Gujja S."/>
            <person name="Hansen M."/>
            <person name="Heiman D."/>
            <person name="Howarth C."/>
            <person name="Larimer J."/>
            <person name="Lui A."/>
            <person name="MacDonald P.J.P."/>
            <person name="McCowen C."/>
            <person name="Montmayeur A."/>
            <person name="Murphy C."/>
            <person name="Neiman D."/>
            <person name="Pearson M."/>
            <person name="Priest M."/>
            <person name="Roberts A."/>
            <person name="Saif S."/>
            <person name="Shea T."/>
            <person name="Sisk P."/>
            <person name="Stolte C."/>
            <person name="Sykes S."/>
            <person name="Wortman J."/>
            <person name="Nusbaum C."/>
            <person name="Birren B."/>
        </authorList>
    </citation>
    <scope>NUCLEOTIDE SEQUENCE [LARGE SCALE GENOMIC DNA]</scope>
    <source>
        <strain evidence="2 3">CL02T12C30</strain>
    </source>
</reference>
<evidence type="ECO:0000256" key="1">
    <source>
        <dbReference type="SAM" id="SignalP"/>
    </source>
</evidence>
<accession>K5ZDN4</accession>
<feature type="chain" id="PRO_5003888157" description="Por secretion system C-terminal sorting domain-containing protein" evidence="1">
    <location>
        <begin position="23"/>
        <end position="425"/>
    </location>
</feature>
<evidence type="ECO:0008006" key="4">
    <source>
        <dbReference type="Google" id="ProtNLM"/>
    </source>
</evidence>
<dbReference type="SUPFAM" id="SSF52058">
    <property type="entry name" value="L domain-like"/>
    <property type="match status" value="1"/>
</dbReference>
<dbReference type="Pfam" id="PF13306">
    <property type="entry name" value="LRR_5"/>
    <property type="match status" value="2"/>
</dbReference>
<keyword evidence="1" id="KW-0732">Signal</keyword>
<feature type="signal peptide" evidence="1">
    <location>
        <begin position="1"/>
        <end position="22"/>
    </location>
</feature>
<dbReference type="HOGENOM" id="CLU_645353_0_0_10"/>
<proteinExistence type="predicted"/>
<evidence type="ECO:0000313" key="2">
    <source>
        <dbReference type="EMBL" id="EKN09310.1"/>
    </source>
</evidence>
<dbReference type="InterPro" id="IPR053139">
    <property type="entry name" value="Surface_bspA-like"/>
</dbReference>